<name>A0ACC3S944_9PEZI</name>
<evidence type="ECO:0000313" key="2">
    <source>
        <dbReference type="Proteomes" id="UP001320706"/>
    </source>
</evidence>
<dbReference type="Proteomes" id="UP001320706">
    <property type="component" value="Unassembled WGS sequence"/>
</dbReference>
<proteinExistence type="predicted"/>
<organism evidence="1 2">
    <name type="scientific">Zalaria obscura</name>
    <dbReference type="NCBI Taxonomy" id="2024903"/>
    <lineage>
        <taxon>Eukaryota</taxon>
        <taxon>Fungi</taxon>
        <taxon>Dikarya</taxon>
        <taxon>Ascomycota</taxon>
        <taxon>Pezizomycotina</taxon>
        <taxon>Dothideomycetes</taxon>
        <taxon>Dothideomycetidae</taxon>
        <taxon>Dothideales</taxon>
        <taxon>Zalariaceae</taxon>
        <taxon>Zalaria</taxon>
    </lineage>
</organism>
<keyword evidence="2" id="KW-1185">Reference proteome</keyword>
<comment type="caution">
    <text evidence="1">The sequence shown here is derived from an EMBL/GenBank/DDBJ whole genome shotgun (WGS) entry which is preliminary data.</text>
</comment>
<dbReference type="EMBL" id="JAMKPW020000038">
    <property type="protein sequence ID" value="KAK8200921.1"/>
    <property type="molecule type" value="Genomic_DNA"/>
</dbReference>
<protein>
    <submittedName>
        <fullName evidence="1">Uncharacterized protein</fullName>
    </submittedName>
</protein>
<accession>A0ACC3S944</accession>
<evidence type="ECO:0000313" key="1">
    <source>
        <dbReference type="EMBL" id="KAK8200921.1"/>
    </source>
</evidence>
<reference evidence="1" key="1">
    <citation type="submission" date="2024-02" db="EMBL/GenBank/DDBJ databases">
        <title>Metagenome Assembled Genome of Zalaria obscura JY119.</title>
        <authorList>
            <person name="Vighnesh L."/>
            <person name="Jagadeeshwari U."/>
            <person name="Venkata Ramana C."/>
            <person name="Sasikala C."/>
        </authorList>
    </citation>
    <scope>NUCLEOTIDE SEQUENCE</scope>
    <source>
        <strain evidence="1">JY119</strain>
    </source>
</reference>
<gene>
    <name evidence="1" type="ORF">M8818_006240</name>
</gene>
<sequence length="472" mass="49349">MWRLSTLTLVAASLISTPNAINLQKRTDGSPRVIQHDIQRKHVDNPLLRDRIRRRDTVSVSLENEETLYFANVSVGTPAQELLLHLDTGSSDLWVNTGTSSLCTENSDPCSFAGTYAPNKSSTYSYVNSLFNISYVDGSGSAGDYVTDTVSLGGVTLENQMFGIGYTSSSQEGIIGIGYTSNEALVQYDDGATYANVPKHMMQSGLINTNAYSLWLNDLDASTGSILFGGVNTEKFHGTLSTVPIIQEDGIYAEFIIALTAIGMNGNNGSIASDIATAALLDSGSSLMYLPNTIAEDIFTLTGAEYDQQQGAAFVDCSMAYNDTTLDFTFSGATISVSMSELVIVAGEDRGQEICIIGIGLAEGTTPVLGDTFLRSAYVVYDLSNNEISLAQTNFNSTTNNIVEITNSTGVPDATGVASAVTSVATSASSDGARIGGNPSVSAGAAAPMVTAMAAGYGAVLAAAGAGFVFAL</sequence>